<dbReference type="SUPFAM" id="SSF74650">
    <property type="entry name" value="Galactose mutarotase-like"/>
    <property type="match status" value="1"/>
</dbReference>
<evidence type="ECO:0000256" key="4">
    <source>
        <dbReference type="PIRNR" id="PIRNR016020"/>
    </source>
</evidence>
<evidence type="ECO:0000313" key="6">
    <source>
        <dbReference type="EMBL" id="GAA4949682.1"/>
    </source>
</evidence>
<reference evidence="7" key="1">
    <citation type="journal article" date="2019" name="Int. J. Syst. Evol. Microbiol.">
        <title>The Global Catalogue of Microorganisms (GCM) 10K type strain sequencing project: providing services to taxonomists for standard genome sequencing and annotation.</title>
        <authorList>
            <consortium name="The Broad Institute Genomics Platform"/>
            <consortium name="The Broad Institute Genome Sequencing Center for Infectious Disease"/>
            <person name="Wu L."/>
            <person name="Ma J."/>
        </authorList>
    </citation>
    <scope>NUCLEOTIDE SEQUENCE [LARGE SCALE GENOMIC DNA]</scope>
    <source>
        <strain evidence="7">JCM 19134</strain>
    </source>
</reference>
<evidence type="ECO:0000256" key="1">
    <source>
        <dbReference type="ARBA" id="ARBA00001096"/>
    </source>
</evidence>
<protein>
    <recommendedName>
        <fullName evidence="4">Putative glucose-6-phosphate 1-epimerase</fullName>
        <ecNumber evidence="4">5.1.3.15</ecNumber>
    </recommendedName>
</protein>
<evidence type="ECO:0000313" key="7">
    <source>
        <dbReference type="Proteomes" id="UP001409585"/>
    </source>
</evidence>
<dbReference type="EMBL" id="BAABLX010000028">
    <property type="protein sequence ID" value="GAA4949682.1"/>
    <property type="molecule type" value="Genomic_DNA"/>
</dbReference>
<dbReference type="GO" id="GO:0005975">
    <property type="term" value="P:carbohydrate metabolic process"/>
    <property type="evidence" value="ECO:0007669"/>
    <property type="project" value="InterPro"/>
</dbReference>
<comment type="caution">
    <text evidence="6">The sequence shown here is derived from an EMBL/GenBank/DDBJ whole genome shotgun (WGS) entry which is preliminary data.</text>
</comment>
<dbReference type="CDD" id="cd09020">
    <property type="entry name" value="D-hex-6-P-epi_like"/>
    <property type="match status" value="1"/>
</dbReference>
<gene>
    <name evidence="6" type="ORF">GCM10025791_32420</name>
</gene>
<dbReference type="Pfam" id="PF01263">
    <property type="entry name" value="Aldose_epim"/>
    <property type="match status" value="1"/>
</dbReference>
<evidence type="ECO:0000256" key="2">
    <source>
        <dbReference type="ARBA" id="ARBA00005866"/>
    </source>
</evidence>
<dbReference type="PIRSF" id="PIRSF016020">
    <property type="entry name" value="PHexose_mutarotase"/>
    <property type="match status" value="1"/>
</dbReference>
<evidence type="ECO:0000256" key="5">
    <source>
        <dbReference type="PIRSR" id="PIRSR016020-1"/>
    </source>
</evidence>
<dbReference type="InterPro" id="IPR011013">
    <property type="entry name" value="Gal_mutarotase_sf_dom"/>
</dbReference>
<comment type="catalytic activity">
    <reaction evidence="1">
        <text>alpha-D-glucose 6-phosphate = beta-D-glucose 6-phosphate</text>
        <dbReference type="Rhea" id="RHEA:16249"/>
        <dbReference type="ChEBI" id="CHEBI:58225"/>
        <dbReference type="ChEBI" id="CHEBI:58247"/>
        <dbReference type="EC" id="5.1.3.15"/>
    </reaction>
</comment>
<keyword evidence="3 4" id="KW-0413">Isomerase</keyword>
<dbReference type="InterPro" id="IPR008183">
    <property type="entry name" value="Aldose_1/G6P_1-epimerase"/>
</dbReference>
<dbReference type="GO" id="GO:0030246">
    <property type="term" value="F:carbohydrate binding"/>
    <property type="evidence" value="ECO:0007669"/>
    <property type="project" value="UniProtKB-UniRule"/>
</dbReference>
<organism evidence="6 7">
    <name type="scientific">Halioxenophilus aromaticivorans</name>
    <dbReference type="NCBI Taxonomy" id="1306992"/>
    <lineage>
        <taxon>Bacteria</taxon>
        <taxon>Pseudomonadati</taxon>
        <taxon>Pseudomonadota</taxon>
        <taxon>Gammaproteobacteria</taxon>
        <taxon>Alteromonadales</taxon>
        <taxon>Alteromonadaceae</taxon>
        <taxon>Halioxenophilus</taxon>
    </lineage>
</organism>
<accession>A0AAV3U505</accession>
<dbReference type="RefSeq" id="WP_345424652.1">
    <property type="nucleotide sequence ID" value="NZ_AP031496.1"/>
</dbReference>
<comment type="similarity">
    <text evidence="2 4">Belongs to the glucose-6-phosphate 1-epimerase family.</text>
</comment>
<dbReference type="InterPro" id="IPR025532">
    <property type="entry name" value="G6P_1-epimerase"/>
</dbReference>
<dbReference type="PANTHER" id="PTHR11122:SF13">
    <property type="entry name" value="GLUCOSE-6-PHOSPHATE 1-EPIMERASE"/>
    <property type="match status" value="1"/>
</dbReference>
<dbReference type="PANTHER" id="PTHR11122">
    <property type="entry name" value="APOSPORY-ASSOCIATED PROTEIN C-RELATED"/>
    <property type="match status" value="1"/>
</dbReference>
<feature type="active site" evidence="5">
    <location>
        <position position="288"/>
    </location>
</feature>
<dbReference type="Gene3D" id="2.70.98.10">
    <property type="match status" value="1"/>
</dbReference>
<evidence type="ECO:0000256" key="3">
    <source>
        <dbReference type="ARBA" id="ARBA00023235"/>
    </source>
</evidence>
<dbReference type="Proteomes" id="UP001409585">
    <property type="component" value="Unassembled WGS sequence"/>
</dbReference>
<proteinExistence type="inferred from homology"/>
<dbReference type="GO" id="GO:0047938">
    <property type="term" value="F:glucose-6-phosphate 1-epimerase activity"/>
    <property type="evidence" value="ECO:0007669"/>
    <property type="project" value="UniProtKB-UniRule"/>
</dbReference>
<sequence length="319" mass="35935">MADQSEQPDLASQMQQLYQRFGNLPGVHIELHQNLLAVYVQTPKAEARVFLQGAQVSHFQPKGQPPVLWLSEHNQYQVGKPLRGGIPISWPWFADLARNPADLRQQVTGDDAPAHGFVRNCDWQLDDIVVDKDVYHLHLSCRPQSKHWPYACRLGLVVSVDEALTLALSVTNLSDRPWRYALALHSYFQVEQISEVTVPSLAGQAYLDCLTDWQPCQQQDALEIGEEVDRVYTQAPKRIALQDAVAGRSIVLTSQNLPSLVAWNPWQEKGSRLSQFGTEDHNNMLCLENAALLDDAVTVAPKEKQVHTLKIESSRQLIH</sequence>
<dbReference type="EC" id="5.1.3.15" evidence="4"/>
<name>A0AAV3U505_9ALTE</name>
<dbReference type="AlphaFoldDB" id="A0AAV3U505"/>
<feature type="active site" evidence="5">
    <location>
        <position position="185"/>
    </location>
</feature>
<keyword evidence="7" id="KW-1185">Reference proteome</keyword>
<dbReference type="InterPro" id="IPR014718">
    <property type="entry name" value="GH-type_carb-bd"/>
</dbReference>